<proteinExistence type="predicted"/>
<dbReference type="EMBL" id="SMKU01000151">
    <property type="protein sequence ID" value="TDD80537.1"/>
    <property type="molecule type" value="Genomic_DNA"/>
</dbReference>
<protein>
    <submittedName>
        <fullName evidence="6">TetR/AcrR family transcriptional regulator</fullName>
    </submittedName>
</protein>
<evidence type="ECO:0000256" key="2">
    <source>
        <dbReference type="ARBA" id="ARBA00023125"/>
    </source>
</evidence>
<organism evidence="6 7">
    <name type="scientific">Actinomadura rubrisoli</name>
    <dbReference type="NCBI Taxonomy" id="2530368"/>
    <lineage>
        <taxon>Bacteria</taxon>
        <taxon>Bacillati</taxon>
        <taxon>Actinomycetota</taxon>
        <taxon>Actinomycetes</taxon>
        <taxon>Streptosporangiales</taxon>
        <taxon>Thermomonosporaceae</taxon>
        <taxon>Actinomadura</taxon>
    </lineage>
</organism>
<keyword evidence="3" id="KW-0804">Transcription</keyword>
<dbReference type="Pfam" id="PF00440">
    <property type="entry name" value="TetR_N"/>
    <property type="match status" value="1"/>
</dbReference>
<evidence type="ECO:0000313" key="6">
    <source>
        <dbReference type="EMBL" id="TDD80537.1"/>
    </source>
</evidence>
<keyword evidence="1" id="KW-0805">Transcription regulation</keyword>
<evidence type="ECO:0000256" key="1">
    <source>
        <dbReference type="ARBA" id="ARBA00023015"/>
    </source>
</evidence>
<feature type="domain" description="HTH tetR-type" evidence="5">
    <location>
        <begin position="6"/>
        <end position="66"/>
    </location>
</feature>
<dbReference type="GO" id="GO:0000976">
    <property type="term" value="F:transcription cis-regulatory region binding"/>
    <property type="evidence" value="ECO:0007669"/>
    <property type="project" value="TreeGrafter"/>
</dbReference>
<dbReference type="InterPro" id="IPR001647">
    <property type="entry name" value="HTH_TetR"/>
</dbReference>
<accession>A0A4V2YV82</accession>
<evidence type="ECO:0000259" key="5">
    <source>
        <dbReference type="PROSITE" id="PS50977"/>
    </source>
</evidence>
<dbReference type="AlphaFoldDB" id="A0A4V2YV82"/>
<dbReference type="PANTHER" id="PTHR30055">
    <property type="entry name" value="HTH-TYPE TRANSCRIPTIONAL REGULATOR RUTR"/>
    <property type="match status" value="1"/>
</dbReference>
<evidence type="ECO:0000256" key="4">
    <source>
        <dbReference type="PROSITE-ProRule" id="PRU00335"/>
    </source>
</evidence>
<evidence type="ECO:0000256" key="3">
    <source>
        <dbReference type="ARBA" id="ARBA00023163"/>
    </source>
</evidence>
<dbReference type="InterPro" id="IPR009057">
    <property type="entry name" value="Homeodomain-like_sf"/>
</dbReference>
<dbReference type="Proteomes" id="UP000294513">
    <property type="component" value="Unassembled WGS sequence"/>
</dbReference>
<gene>
    <name evidence="6" type="ORF">E1298_25665</name>
</gene>
<name>A0A4V2YV82_9ACTN</name>
<dbReference type="PANTHER" id="PTHR30055:SF234">
    <property type="entry name" value="HTH-TYPE TRANSCRIPTIONAL REGULATOR BETI"/>
    <property type="match status" value="1"/>
</dbReference>
<feature type="DNA-binding region" description="H-T-H motif" evidence="4">
    <location>
        <begin position="29"/>
        <end position="48"/>
    </location>
</feature>
<evidence type="ECO:0000313" key="7">
    <source>
        <dbReference type="Proteomes" id="UP000294513"/>
    </source>
</evidence>
<keyword evidence="2 4" id="KW-0238">DNA-binding</keyword>
<dbReference type="InterPro" id="IPR050109">
    <property type="entry name" value="HTH-type_TetR-like_transc_reg"/>
</dbReference>
<dbReference type="GO" id="GO:0003700">
    <property type="term" value="F:DNA-binding transcription factor activity"/>
    <property type="evidence" value="ECO:0007669"/>
    <property type="project" value="TreeGrafter"/>
</dbReference>
<keyword evidence="7" id="KW-1185">Reference proteome</keyword>
<dbReference type="PROSITE" id="PS50977">
    <property type="entry name" value="HTH_TETR_2"/>
    <property type="match status" value="1"/>
</dbReference>
<reference evidence="6 7" key="1">
    <citation type="submission" date="2019-03" db="EMBL/GenBank/DDBJ databases">
        <title>Draft genome sequences of novel Actinobacteria.</title>
        <authorList>
            <person name="Sahin N."/>
            <person name="Ay H."/>
            <person name="Saygin H."/>
        </authorList>
    </citation>
    <scope>NUCLEOTIDE SEQUENCE [LARGE SCALE GENOMIC DNA]</scope>
    <source>
        <strain evidence="6 7">H3C3</strain>
    </source>
</reference>
<sequence>MHPSDRTARGKICRQALSLFADHGADAVTLRQVAAAADVSPSLVVHHFGGKKGLREAVNDYTLAVLGRFLDGLSVAPGAAGDDRAGHSMVHELVTALPDGSPVLAQLARLLTGDEAAGRQIFRRWHQVRLARLDAMVGMGQAPPPCNRPLRAAWLTANDLAVLLLRNRLREVLGGDPLAPGRSERWTEESAVMCGGEFRVVRRQCM</sequence>
<dbReference type="OrthoDB" id="3403733at2"/>
<comment type="caution">
    <text evidence="6">The sequence shown here is derived from an EMBL/GenBank/DDBJ whole genome shotgun (WGS) entry which is preliminary data.</text>
</comment>
<dbReference type="SUPFAM" id="SSF46689">
    <property type="entry name" value="Homeodomain-like"/>
    <property type="match status" value="1"/>
</dbReference>
<dbReference type="Gene3D" id="1.10.357.10">
    <property type="entry name" value="Tetracycline Repressor, domain 2"/>
    <property type="match status" value="1"/>
</dbReference>
<dbReference type="RefSeq" id="WP_131897557.1">
    <property type="nucleotide sequence ID" value="NZ_SMKU01000151.1"/>
</dbReference>